<keyword evidence="2" id="KW-1185">Reference proteome</keyword>
<dbReference type="AlphaFoldDB" id="A0AAF3EQG8"/>
<organism evidence="2 3">
    <name type="scientific">Mesorhabditis belari</name>
    <dbReference type="NCBI Taxonomy" id="2138241"/>
    <lineage>
        <taxon>Eukaryota</taxon>
        <taxon>Metazoa</taxon>
        <taxon>Ecdysozoa</taxon>
        <taxon>Nematoda</taxon>
        <taxon>Chromadorea</taxon>
        <taxon>Rhabditida</taxon>
        <taxon>Rhabditina</taxon>
        <taxon>Rhabditomorpha</taxon>
        <taxon>Rhabditoidea</taxon>
        <taxon>Rhabditidae</taxon>
        <taxon>Mesorhabditinae</taxon>
        <taxon>Mesorhabditis</taxon>
    </lineage>
</organism>
<sequence length="82" mass="8677">MAQLAICVFFLFISTNGVTAQIGGTITASSNCKRVQCGVNEICNSCGQVCEQRCGHPLISPQWTARKAEAEEAPTGRSIGTD</sequence>
<feature type="signal peptide" evidence="1">
    <location>
        <begin position="1"/>
        <end position="20"/>
    </location>
</feature>
<proteinExistence type="predicted"/>
<evidence type="ECO:0000256" key="1">
    <source>
        <dbReference type="SAM" id="SignalP"/>
    </source>
</evidence>
<accession>A0AAF3EQG8</accession>
<protein>
    <submittedName>
        <fullName evidence="3">Uncharacterized protein</fullName>
    </submittedName>
</protein>
<keyword evidence="1" id="KW-0732">Signal</keyword>
<dbReference type="Proteomes" id="UP000887575">
    <property type="component" value="Unassembled WGS sequence"/>
</dbReference>
<evidence type="ECO:0000313" key="2">
    <source>
        <dbReference type="Proteomes" id="UP000887575"/>
    </source>
</evidence>
<evidence type="ECO:0000313" key="3">
    <source>
        <dbReference type="WBParaSite" id="MBELARI_LOCUS16331"/>
    </source>
</evidence>
<name>A0AAF3EQG8_9BILA</name>
<reference evidence="3" key="1">
    <citation type="submission" date="2024-02" db="UniProtKB">
        <authorList>
            <consortium name="WormBaseParasite"/>
        </authorList>
    </citation>
    <scope>IDENTIFICATION</scope>
</reference>
<dbReference type="WBParaSite" id="MBELARI_LOCUS16331">
    <property type="protein sequence ID" value="MBELARI_LOCUS16331"/>
    <property type="gene ID" value="MBELARI_LOCUS16331"/>
</dbReference>
<feature type="chain" id="PRO_5041980331" evidence="1">
    <location>
        <begin position="21"/>
        <end position="82"/>
    </location>
</feature>